<dbReference type="EMBL" id="JAPFFF010000008">
    <property type="protein sequence ID" value="KAK8883992.1"/>
    <property type="molecule type" value="Genomic_DNA"/>
</dbReference>
<dbReference type="Proteomes" id="UP001470230">
    <property type="component" value="Unassembled WGS sequence"/>
</dbReference>
<proteinExistence type="predicted"/>
<organism evidence="1 2">
    <name type="scientific">Tritrichomonas musculus</name>
    <dbReference type="NCBI Taxonomy" id="1915356"/>
    <lineage>
        <taxon>Eukaryota</taxon>
        <taxon>Metamonada</taxon>
        <taxon>Parabasalia</taxon>
        <taxon>Tritrichomonadida</taxon>
        <taxon>Tritrichomonadidae</taxon>
        <taxon>Tritrichomonas</taxon>
    </lineage>
</organism>
<protein>
    <submittedName>
        <fullName evidence="1">Uncharacterized protein</fullName>
    </submittedName>
</protein>
<sequence length="115" mass="13449">MKSKVDYIYIPNEFSRTRPELSRKKNPEKVVAQNLLNGFVSKGSRGEKMINDILGCSVSEVTLKGLISVASFISDITKIKLERNYKRKKDLIVKWFNDNEEKIRKYKQFVKIVYD</sequence>
<evidence type="ECO:0000313" key="2">
    <source>
        <dbReference type="Proteomes" id="UP001470230"/>
    </source>
</evidence>
<keyword evidence="2" id="KW-1185">Reference proteome</keyword>
<comment type="caution">
    <text evidence="1">The sequence shown here is derived from an EMBL/GenBank/DDBJ whole genome shotgun (WGS) entry which is preliminary data.</text>
</comment>
<reference evidence="1 2" key="1">
    <citation type="submission" date="2024-04" db="EMBL/GenBank/DDBJ databases">
        <title>Tritrichomonas musculus Genome.</title>
        <authorList>
            <person name="Alves-Ferreira E."/>
            <person name="Grigg M."/>
            <person name="Lorenzi H."/>
            <person name="Galac M."/>
        </authorList>
    </citation>
    <scope>NUCLEOTIDE SEQUENCE [LARGE SCALE GENOMIC DNA]</scope>
    <source>
        <strain evidence="1 2">EAF2021</strain>
    </source>
</reference>
<evidence type="ECO:0000313" key="1">
    <source>
        <dbReference type="EMBL" id="KAK8883992.1"/>
    </source>
</evidence>
<gene>
    <name evidence="1" type="ORF">M9Y10_043095</name>
</gene>
<name>A0ABR2JZ74_9EUKA</name>
<accession>A0ABR2JZ74</accession>